<feature type="region of interest" description="Disordered" evidence="1">
    <location>
        <begin position="294"/>
        <end position="328"/>
    </location>
</feature>
<name>A0ABV5JVA0_9ACTN</name>
<proteinExistence type="predicted"/>
<comment type="caution">
    <text evidence="3">The sequence shown here is derived from an EMBL/GenBank/DDBJ whole genome shotgun (WGS) entry which is preliminary data.</text>
</comment>
<evidence type="ECO:0000256" key="2">
    <source>
        <dbReference type="SAM" id="Phobius"/>
    </source>
</evidence>
<feature type="transmembrane region" description="Helical" evidence="2">
    <location>
        <begin position="55"/>
        <end position="77"/>
    </location>
</feature>
<sequence length="347" mass="38100">MNPPFRSAGFDSLPWRYRVAQRPRCLWIAASAFFAGISLLGLAGFIRDPHETSSLWFMCSALGLAVISPTVGGFTNLRSPRPLTDTRKIIPATGIWSLHVPMMMVLVGCGMGAYTALGEEGAASFSTFDQVRLPAIAIVCLVLAPLSLIVAGHHRVLEFTPDGLRYERGWFRAFIPWADIEHLTPTGDANVKHATAVHIPSRRALRAGVHITLRERSTAEVHRRTMAHRANGRDVVRVDCSSYRVDPNTLINAIYLLADNPAFRPLVHHPVAAELFVGPAWNTRRRMNVGDTWDRNTEQIEPAGCDKGSVAAPTTPEDGPLPWDPASCQFPGAAAQQSSWASRRMPL</sequence>
<dbReference type="EMBL" id="JBHMDY010000033">
    <property type="protein sequence ID" value="MFB9261566.1"/>
    <property type="molecule type" value="Genomic_DNA"/>
</dbReference>
<feature type="transmembrane region" description="Helical" evidence="2">
    <location>
        <begin position="133"/>
        <end position="151"/>
    </location>
</feature>
<dbReference type="Proteomes" id="UP001589700">
    <property type="component" value="Unassembled WGS sequence"/>
</dbReference>
<keyword evidence="2" id="KW-0472">Membrane</keyword>
<reference evidence="3 4" key="1">
    <citation type="submission" date="2024-09" db="EMBL/GenBank/DDBJ databases">
        <authorList>
            <person name="Sun Q."/>
            <person name="Mori K."/>
        </authorList>
    </citation>
    <scope>NUCLEOTIDE SEQUENCE [LARGE SCALE GENOMIC DNA]</scope>
    <source>
        <strain evidence="3 4">CCM 7659</strain>
    </source>
</reference>
<protein>
    <submittedName>
        <fullName evidence="3">Uncharacterized protein</fullName>
    </submittedName>
</protein>
<keyword evidence="2" id="KW-1133">Transmembrane helix</keyword>
<keyword evidence="4" id="KW-1185">Reference proteome</keyword>
<gene>
    <name evidence="3" type="ORF">ACFFVD_17460</name>
</gene>
<accession>A0ABV5JVA0</accession>
<feature type="transmembrane region" description="Helical" evidence="2">
    <location>
        <begin position="25"/>
        <end position="43"/>
    </location>
</feature>
<evidence type="ECO:0000313" key="4">
    <source>
        <dbReference type="Proteomes" id="UP001589700"/>
    </source>
</evidence>
<organism evidence="3 4">
    <name type="scientific">Dietzia aerolata</name>
    <dbReference type="NCBI Taxonomy" id="595984"/>
    <lineage>
        <taxon>Bacteria</taxon>
        <taxon>Bacillati</taxon>
        <taxon>Actinomycetota</taxon>
        <taxon>Actinomycetes</taxon>
        <taxon>Mycobacteriales</taxon>
        <taxon>Dietziaceae</taxon>
        <taxon>Dietzia</taxon>
    </lineage>
</organism>
<keyword evidence="2" id="KW-0812">Transmembrane</keyword>
<evidence type="ECO:0000313" key="3">
    <source>
        <dbReference type="EMBL" id="MFB9261566.1"/>
    </source>
</evidence>
<dbReference type="RefSeq" id="WP_182632902.1">
    <property type="nucleotide sequence ID" value="NZ_JAALDM010000211.1"/>
</dbReference>
<feature type="transmembrane region" description="Helical" evidence="2">
    <location>
        <begin position="89"/>
        <end position="113"/>
    </location>
</feature>
<evidence type="ECO:0000256" key="1">
    <source>
        <dbReference type="SAM" id="MobiDB-lite"/>
    </source>
</evidence>